<dbReference type="PANTHER" id="PTHR10742:SF342">
    <property type="entry name" value="AMINE OXIDASE"/>
    <property type="match status" value="1"/>
</dbReference>
<dbReference type="Pfam" id="PF01593">
    <property type="entry name" value="Amino_oxidase"/>
    <property type="match status" value="1"/>
</dbReference>
<dbReference type="PANTHER" id="PTHR10742">
    <property type="entry name" value="FLAVIN MONOAMINE OXIDASE"/>
    <property type="match status" value="1"/>
</dbReference>
<accession>A0A7J0CFP5</accession>
<dbReference type="InterPro" id="IPR002937">
    <property type="entry name" value="Amino_oxidase"/>
</dbReference>
<dbReference type="Gene3D" id="3.50.50.60">
    <property type="entry name" value="FAD/NAD(P)-binding domain"/>
    <property type="match status" value="1"/>
</dbReference>
<feature type="region of interest" description="Disordered" evidence="1">
    <location>
        <begin position="561"/>
        <end position="584"/>
    </location>
</feature>
<feature type="domain" description="Amine oxidase" evidence="2">
    <location>
        <begin position="53"/>
        <end position="553"/>
    </location>
</feature>
<dbReference type="GO" id="GO:0009063">
    <property type="term" value="P:amino acid catabolic process"/>
    <property type="evidence" value="ECO:0007669"/>
    <property type="project" value="TreeGrafter"/>
</dbReference>
<comment type="caution">
    <text evidence="3">The sequence shown here is derived from an EMBL/GenBank/DDBJ whole genome shotgun (WGS) entry which is preliminary data.</text>
</comment>
<evidence type="ECO:0000313" key="3">
    <source>
        <dbReference type="EMBL" id="GFN01068.1"/>
    </source>
</evidence>
<evidence type="ECO:0000313" key="4">
    <source>
        <dbReference type="Proteomes" id="UP000498980"/>
    </source>
</evidence>
<dbReference type="GO" id="GO:0001716">
    <property type="term" value="F:L-amino-acid oxidase activity"/>
    <property type="evidence" value="ECO:0007669"/>
    <property type="project" value="TreeGrafter"/>
</dbReference>
<name>A0A7J0CFP5_9ACTN</name>
<protein>
    <submittedName>
        <fullName evidence="3">Amine oxidase</fullName>
    </submittedName>
</protein>
<sequence>MTRMADEPVPACDLQVDFPFDYAAHLSGDRRIGCLPEASRGAPIAVVGAAGGSGLAAAYELMRAGCRPVLFEAETSAEGPGGRRLGGRMYSRRIDDADSAVAELGCMRFPDSSKLLRQYARNFGGLHWQASRDNFAAVTPVTFLDMDGVGHETRSLADVGPESEQLHQAHTRWLQAIDDLGLHQLLREAADRDLPAVRRRWRALVDRFEQWTFYRFLRDEHGAGLNHAQARLLGTAGIGPGMWDSFFDLSMLEVLRMLTVTQGATHYFPLEGISALADGFWTHPTTGPDGRPVSLQESNAGVLRPEVTALDIEEDARRGVVVHSADGRSERFAAVIFTPQLHLLETTVEVRSTTPGASAFGPRMLRAIRRLNYWQSSKTLLVTREPFWEGTSLDGVTITDRLPRATYTTDYGPPKGAGGRRGVIDLSYTWGQDAMKISASGIEERVRLFVRELAAIHPGAAEELRRQAADGVALTVSWENQPNFRGMCRLSRPGDHPYQRDLFSHFMKDFAGRPAVPGEPHNALFLAGDDTAWSPGWLDHALASGINAAWGVLKLLGGGSDPGNPGPGDLWNDPDYTPLPTSAD</sequence>
<proteinExistence type="predicted"/>
<keyword evidence="4" id="KW-1185">Reference proteome</keyword>
<reference evidence="3 4" key="1">
    <citation type="submission" date="2020-05" db="EMBL/GenBank/DDBJ databases">
        <title>Whole genome shotgun sequence of Streptomyces fulvorobeus NBRC 15897.</title>
        <authorList>
            <person name="Komaki H."/>
            <person name="Tamura T."/>
        </authorList>
    </citation>
    <scope>NUCLEOTIDE SEQUENCE [LARGE SCALE GENOMIC DNA]</scope>
    <source>
        <strain evidence="3 4">NBRC 15897</strain>
    </source>
</reference>
<dbReference type="Gene3D" id="3.90.660.10">
    <property type="match status" value="1"/>
</dbReference>
<dbReference type="Gene3D" id="1.10.405.40">
    <property type="match status" value="1"/>
</dbReference>
<dbReference type="SUPFAM" id="SSF54373">
    <property type="entry name" value="FAD-linked reductases, C-terminal domain"/>
    <property type="match status" value="1"/>
</dbReference>
<dbReference type="AlphaFoldDB" id="A0A7J0CFP5"/>
<organism evidence="3 4">
    <name type="scientific">Streptomyces fulvorobeus</name>
    <dbReference type="NCBI Taxonomy" id="284028"/>
    <lineage>
        <taxon>Bacteria</taxon>
        <taxon>Bacillati</taxon>
        <taxon>Actinomycetota</taxon>
        <taxon>Actinomycetes</taxon>
        <taxon>Kitasatosporales</taxon>
        <taxon>Streptomycetaceae</taxon>
        <taxon>Streptomyces</taxon>
    </lineage>
</organism>
<dbReference type="InterPro" id="IPR036188">
    <property type="entry name" value="FAD/NAD-bd_sf"/>
</dbReference>
<dbReference type="SUPFAM" id="SSF51905">
    <property type="entry name" value="FAD/NAD(P)-binding domain"/>
    <property type="match status" value="1"/>
</dbReference>
<dbReference type="Proteomes" id="UP000498980">
    <property type="component" value="Unassembled WGS sequence"/>
</dbReference>
<evidence type="ECO:0000256" key="1">
    <source>
        <dbReference type="SAM" id="MobiDB-lite"/>
    </source>
</evidence>
<dbReference type="EMBL" id="BLWC01000001">
    <property type="protein sequence ID" value="GFN01068.1"/>
    <property type="molecule type" value="Genomic_DNA"/>
</dbReference>
<evidence type="ECO:0000259" key="2">
    <source>
        <dbReference type="Pfam" id="PF01593"/>
    </source>
</evidence>
<dbReference type="InterPro" id="IPR050281">
    <property type="entry name" value="Flavin_monoamine_oxidase"/>
</dbReference>
<gene>
    <name evidence="3" type="ORF">Sfulv_58780</name>
</gene>